<keyword evidence="1" id="KW-0812">Transmembrane</keyword>
<keyword evidence="1" id="KW-0472">Membrane</keyword>
<name>A0A0V1N872_9BILA</name>
<accession>A0A0V1N872</accession>
<keyword evidence="1" id="KW-1133">Transmembrane helix</keyword>
<evidence type="ECO:0000313" key="3">
    <source>
        <dbReference type="Proteomes" id="UP000054843"/>
    </source>
</evidence>
<reference evidence="2 3" key="1">
    <citation type="submission" date="2015-01" db="EMBL/GenBank/DDBJ databases">
        <title>Evolution of Trichinella species and genotypes.</title>
        <authorList>
            <person name="Korhonen P.K."/>
            <person name="Edoardo P."/>
            <person name="Giuseppe L.R."/>
            <person name="Gasser R.B."/>
        </authorList>
    </citation>
    <scope>NUCLEOTIDE SEQUENCE [LARGE SCALE GENOMIC DNA]</scope>
    <source>
        <strain evidence="2">ISS1980</strain>
    </source>
</reference>
<sequence>MQAINLKFINETIFPLLLYCCFVLFVANGCSLLWGRFLLALLLLAQPILITFNVSLFGENIRHTHALRGGEFSLFNADVSVDDGSSVSTPTVAPDDALLEWKEKRVQSVSNIRQWFIPWPTWRIVSITTNDIMASTVAVRLKAKYLT</sequence>
<proteinExistence type="predicted"/>
<evidence type="ECO:0000313" key="2">
    <source>
        <dbReference type="EMBL" id="KRZ79973.1"/>
    </source>
</evidence>
<dbReference type="AlphaFoldDB" id="A0A0V1N872"/>
<evidence type="ECO:0008006" key="4">
    <source>
        <dbReference type="Google" id="ProtNLM"/>
    </source>
</evidence>
<gene>
    <name evidence="2" type="ORF">T10_11297</name>
</gene>
<organism evidence="2 3">
    <name type="scientific">Trichinella papuae</name>
    <dbReference type="NCBI Taxonomy" id="268474"/>
    <lineage>
        <taxon>Eukaryota</taxon>
        <taxon>Metazoa</taxon>
        <taxon>Ecdysozoa</taxon>
        <taxon>Nematoda</taxon>
        <taxon>Enoplea</taxon>
        <taxon>Dorylaimia</taxon>
        <taxon>Trichinellida</taxon>
        <taxon>Trichinellidae</taxon>
        <taxon>Trichinella</taxon>
    </lineage>
</organism>
<protein>
    <recommendedName>
        <fullName evidence="4">Transmembrane protein</fullName>
    </recommendedName>
</protein>
<comment type="caution">
    <text evidence="2">The sequence shown here is derived from an EMBL/GenBank/DDBJ whole genome shotgun (WGS) entry which is preliminary data.</text>
</comment>
<dbReference type="EMBL" id="JYDO01000004">
    <property type="protein sequence ID" value="KRZ79973.1"/>
    <property type="molecule type" value="Genomic_DNA"/>
</dbReference>
<feature type="transmembrane region" description="Helical" evidence="1">
    <location>
        <begin position="40"/>
        <end position="58"/>
    </location>
</feature>
<feature type="transmembrane region" description="Helical" evidence="1">
    <location>
        <begin position="12"/>
        <end position="34"/>
    </location>
</feature>
<evidence type="ECO:0000256" key="1">
    <source>
        <dbReference type="SAM" id="Phobius"/>
    </source>
</evidence>
<dbReference type="Proteomes" id="UP000054843">
    <property type="component" value="Unassembled WGS sequence"/>
</dbReference>
<keyword evidence="3" id="KW-1185">Reference proteome</keyword>